<dbReference type="AlphaFoldDB" id="A0AAN9SBF1"/>
<name>A0AAN9SBF1_PSOTE</name>
<dbReference type="EMBL" id="JAYMYS010000005">
    <property type="protein sequence ID" value="KAK7392264.1"/>
    <property type="molecule type" value="Genomic_DNA"/>
</dbReference>
<dbReference type="PANTHER" id="PTHR33265">
    <property type="entry name" value="AVR9/CF-9 RAPIDLY ELICITED PROTEIN-RELATED"/>
    <property type="match status" value="1"/>
</dbReference>
<dbReference type="InterPro" id="IPR008480">
    <property type="entry name" value="DUF761_pln"/>
</dbReference>
<evidence type="ECO:0000313" key="1">
    <source>
        <dbReference type="EMBL" id="KAK7392264.1"/>
    </source>
</evidence>
<protein>
    <submittedName>
        <fullName evidence="1">Uncharacterized protein</fullName>
    </submittedName>
</protein>
<proteinExistence type="predicted"/>
<organism evidence="1 2">
    <name type="scientific">Psophocarpus tetragonolobus</name>
    <name type="common">Winged bean</name>
    <name type="synonym">Dolichos tetragonolobus</name>
    <dbReference type="NCBI Taxonomy" id="3891"/>
    <lineage>
        <taxon>Eukaryota</taxon>
        <taxon>Viridiplantae</taxon>
        <taxon>Streptophyta</taxon>
        <taxon>Embryophyta</taxon>
        <taxon>Tracheophyta</taxon>
        <taxon>Spermatophyta</taxon>
        <taxon>Magnoliopsida</taxon>
        <taxon>eudicotyledons</taxon>
        <taxon>Gunneridae</taxon>
        <taxon>Pentapetalae</taxon>
        <taxon>rosids</taxon>
        <taxon>fabids</taxon>
        <taxon>Fabales</taxon>
        <taxon>Fabaceae</taxon>
        <taxon>Papilionoideae</taxon>
        <taxon>50 kb inversion clade</taxon>
        <taxon>NPAAA clade</taxon>
        <taxon>indigoferoid/millettioid clade</taxon>
        <taxon>Phaseoleae</taxon>
        <taxon>Psophocarpus</taxon>
    </lineage>
</organism>
<comment type="caution">
    <text evidence="1">The sequence shown here is derived from an EMBL/GenBank/DDBJ whole genome shotgun (WGS) entry which is preliminary data.</text>
</comment>
<gene>
    <name evidence="1" type="ORF">VNO78_20696</name>
</gene>
<sequence length="155" mass="18469">MMSLKKRGVGERAWNVVRVSLMWARKGGVLRRRVAMELRLVPKYLKSLGHTRERSHIDYLERELSFDKTPIFHVKMYRPSSMRFHLPHIPCINPHVDFNEYDHEYEGCQDRACSEEEGIDTRAEEFIAKFYHQIRLQRQISLLQYNETPTSDNTC</sequence>
<accession>A0AAN9SBF1</accession>
<keyword evidence="2" id="KW-1185">Reference proteome</keyword>
<reference evidence="1 2" key="1">
    <citation type="submission" date="2024-01" db="EMBL/GenBank/DDBJ databases">
        <title>The genomes of 5 underutilized Papilionoideae crops provide insights into root nodulation and disease resistanc.</title>
        <authorList>
            <person name="Jiang F."/>
        </authorList>
    </citation>
    <scope>NUCLEOTIDE SEQUENCE [LARGE SCALE GENOMIC DNA]</scope>
    <source>
        <strain evidence="1">DUOXIRENSHENG_FW03</strain>
        <tissue evidence="1">Leaves</tissue>
    </source>
</reference>
<dbReference type="PANTHER" id="PTHR33265:SF5">
    <property type="entry name" value="COTTON FIBER PROTEIN"/>
    <property type="match status" value="1"/>
</dbReference>
<evidence type="ECO:0000313" key="2">
    <source>
        <dbReference type="Proteomes" id="UP001386955"/>
    </source>
</evidence>
<dbReference type="Pfam" id="PF05553">
    <property type="entry name" value="DUF761"/>
    <property type="match status" value="1"/>
</dbReference>
<dbReference type="Proteomes" id="UP001386955">
    <property type="component" value="Unassembled WGS sequence"/>
</dbReference>